<dbReference type="PANTHER" id="PTHR19359:SF150">
    <property type="entry name" value="CYTOCHROME B5"/>
    <property type="match status" value="1"/>
</dbReference>
<evidence type="ECO:0000256" key="13">
    <source>
        <dbReference type="RuleBase" id="RU362121"/>
    </source>
</evidence>
<dbReference type="OrthoDB" id="260519at2759"/>
<evidence type="ECO:0000256" key="12">
    <source>
        <dbReference type="ARBA" id="ARBA00038168"/>
    </source>
</evidence>
<dbReference type="InterPro" id="IPR018506">
    <property type="entry name" value="Cyt_B5_heme-BS"/>
</dbReference>
<keyword evidence="6" id="KW-0256">Endoplasmic reticulum</keyword>
<organism evidence="16 17">
    <name type="scientific">Patellaria atrata CBS 101060</name>
    <dbReference type="NCBI Taxonomy" id="1346257"/>
    <lineage>
        <taxon>Eukaryota</taxon>
        <taxon>Fungi</taxon>
        <taxon>Dikarya</taxon>
        <taxon>Ascomycota</taxon>
        <taxon>Pezizomycotina</taxon>
        <taxon>Dothideomycetes</taxon>
        <taxon>Dothideomycetes incertae sedis</taxon>
        <taxon>Patellariales</taxon>
        <taxon>Patellariaceae</taxon>
        <taxon>Patellaria</taxon>
    </lineage>
</organism>
<dbReference type="Proteomes" id="UP000799429">
    <property type="component" value="Unassembled WGS sequence"/>
</dbReference>
<evidence type="ECO:0000256" key="3">
    <source>
        <dbReference type="ARBA" id="ARBA00022617"/>
    </source>
</evidence>
<evidence type="ECO:0000313" key="17">
    <source>
        <dbReference type="Proteomes" id="UP000799429"/>
    </source>
</evidence>
<dbReference type="GO" id="GO:0020037">
    <property type="term" value="F:heme binding"/>
    <property type="evidence" value="ECO:0007669"/>
    <property type="project" value="UniProtKB-UniRule"/>
</dbReference>
<comment type="subcellular location">
    <subcellularLocation>
        <location evidence="1">Endoplasmic reticulum membrane</location>
        <topology evidence="1">Single-pass membrane protein</topology>
        <orientation evidence="1">Cytoplasmic side</orientation>
    </subcellularLocation>
    <subcellularLocation>
        <location evidence="11">Microsome membrane</location>
        <topology evidence="11">Single-pass membrane protein</topology>
        <orientation evidence="11">Cytoplasmic side</orientation>
    </subcellularLocation>
</comment>
<keyword evidence="17" id="KW-1185">Reference proteome</keyword>
<feature type="domain" description="Cytochrome b5 heme-binding" evidence="15">
    <location>
        <begin position="2"/>
        <end position="78"/>
    </location>
</feature>
<keyword evidence="8" id="KW-0249">Electron transport</keyword>
<accession>A0A9P4S960</accession>
<protein>
    <submittedName>
        <fullName evidence="16">Cytochrome b5</fullName>
    </submittedName>
</protein>
<sequence length="138" mass="14684">MSKELSYSDVSEHSSKKDLYVVIHDKVYNATSFVDEHPGGEEVLLDVGGQDATEAFEDVGHSDEAREILDGLLVGTLKRGPGDPKPKTQSYPPSHSNSSQGDAAGFGIGLYAIILVGGALAFGAYKYLQANQEGQVKV</sequence>
<evidence type="ECO:0000256" key="9">
    <source>
        <dbReference type="ARBA" id="ARBA00023004"/>
    </source>
</evidence>
<evidence type="ECO:0000259" key="15">
    <source>
        <dbReference type="PROSITE" id="PS50255"/>
    </source>
</evidence>
<proteinExistence type="inferred from homology"/>
<keyword evidence="13" id="KW-1133">Transmembrane helix</keyword>
<keyword evidence="5 13" id="KW-0479">Metal-binding</keyword>
<name>A0A9P4S960_9PEZI</name>
<dbReference type="InterPro" id="IPR050668">
    <property type="entry name" value="Cytochrome_b5"/>
</dbReference>
<dbReference type="PRINTS" id="PR00363">
    <property type="entry name" value="CYTOCHROMEB5"/>
</dbReference>
<feature type="compositionally biased region" description="Polar residues" evidence="14">
    <location>
        <begin position="87"/>
        <end position="100"/>
    </location>
</feature>
<dbReference type="InterPro" id="IPR001199">
    <property type="entry name" value="Cyt_B5-like_heme/steroid-bd"/>
</dbReference>
<dbReference type="Gene3D" id="3.10.120.10">
    <property type="entry name" value="Cytochrome b5-like heme/steroid binding domain"/>
    <property type="match status" value="1"/>
</dbReference>
<dbReference type="SMART" id="SM01117">
    <property type="entry name" value="Cyt-b5"/>
    <property type="match status" value="1"/>
</dbReference>
<evidence type="ECO:0000256" key="7">
    <source>
        <dbReference type="ARBA" id="ARBA00022848"/>
    </source>
</evidence>
<keyword evidence="3 13" id="KW-0349">Heme</keyword>
<feature type="region of interest" description="Disordered" evidence="14">
    <location>
        <begin position="76"/>
        <end position="100"/>
    </location>
</feature>
<dbReference type="PROSITE" id="PS00191">
    <property type="entry name" value="CYTOCHROME_B5_1"/>
    <property type="match status" value="1"/>
</dbReference>
<reference evidence="16" key="1">
    <citation type="journal article" date="2020" name="Stud. Mycol.">
        <title>101 Dothideomycetes genomes: a test case for predicting lifestyles and emergence of pathogens.</title>
        <authorList>
            <person name="Haridas S."/>
            <person name="Albert R."/>
            <person name="Binder M."/>
            <person name="Bloem J."/>
            <person name="Labutti K."/>
            <person name="Salamov A."/>
            <person name="Andreopoulos B."/>
            <person name="Baker S."/>
            <person name="Barry K."/>
            <person name="Bills G."/>
            <person name="Bluhm B."/>
            <person name="Cannon C."/>
            <person name="Castanera R."/>
            <person name="Culley D."/>
            <person name="Daum C."/>
            <person name="Ezra D."/>
            <person name="Gonzalez J."/>
            <person name="Henrissat B."/>
            <person name="Kuo A."/>
            <person name="Liang C."/>
            <person name="Lipzen A."/>
            <person name="Lutzoni F."/>
            <person name="Magnuson J."/>
            <person name="Mondo S."/>
            <person name="Nolan M."/>
            <person name="Ohm R."/>
            <person name="Pangilinan J."/>
            <person name="Park H.-J."/>
            <person name="Ramirez L."/>
            <person name="Alfaro M."/>
            <person name="Sun H."/>
            <person name="Tritt A."/>
            <person name="Yoshinaga Y."/>
            <person name="Zwiers L.-H."/>
            <person name="Turgeon B."/>
            <person name="Goodwin S."/>
            <person name="Spatafora J."/>
            <person name="Crous P."/>
            <person name="Grigoriev I."/>
        </authorList>
    </citation>
    <scope>NUCLEOTIDE SEQUENCE</scope>
    <source>
        <strain evidence="16">CBS 101060</strain>
    </source>
</reference>
<keyword evidence="9 13" id="KW-0408">Iron</keyword>
<keyword evidence="2" id="KW-0813">Transport</keyword>
<evidence type="ECO:0000313" key="16">
    <source>
        <dbReference type="EMBL" id="KAF2837500.1"/>
    </source>
</evidence>
<evidence type="ECO:0000256" key="2">
    <source>
        <dbReference type="ARBA" id="ARBA00022448"/>
    </source>
</evidence>
<evidence type="ECO:0000256" key="5">
    <source>
        <dbReference type="ARBA" id="ARBA00022723"/>
    </source>
</evidence>
<dbReference type="Pfam" id="PF00173">
    <property type="entry name" value="Cyt-b5"/>
    <property type="match status" value="1"/>
</dbReference>
<gene>
    <name evidence="16" type="ORF">M501DRAFT_995442</name>
</gene>
<dbReference type="AlphaFoldDB" id="A0A9P4S960"/>
<dbReference type="InterPro" id="IPR036400">
    <property type="entry name" value="Cyt_B5-like_heme/steroid_sf"/>
</dbReference>
<evidence type="ECO:0000256" key="8">
    <source>
        <dbReference type="ARBA" id="ARBA00022982"/>
    </source>
</evidence>
<dbReference type="GO" id="GO:0046872">
    <property type="term" value="F:metal ion binding"/>
    <property type="evidence" value="ECO:0007669"/>
    <property type="project" value="UniProtKB-UniRule"/>
</dbReference>
<evidence type="ECO:0000256" key="1">
    <source>
        <dbReference type="ARBA" id="ARBA00004131"/>
    </source>
</evidence>
<evidence type="ECO:0000256" key="14">
    <source>
        <dbReference type="SAM" id="MobiDB-lite"/>
    </source>
</evidence>
<keyword evidence="10 13" id="KW-0472">Membrane</keyword>
<dbReference type="EMBL" id="MU006099">
    <property type="protein sequence ID" value="KAF2837500.1"/>
    <property type="molecule type" value="Genomic_DNA"/>
</dbReference>
<dbReference type="FunFam" id="3.10.120.10:FF:000002">
    <property type="entry name" value="Cytochrome b5 type B"/>
    <property type="match status" value="1"/>
</dbReference>
<dbReference type="PANTHER" id="PTHR19359">
    <property type="entry name" value="CYTOCHROME B5"/>
    <property type="match status" value="1"/>
</dbReference>
<feature type="transmembrane region" description="Helical" evidence="13">
    <location>
        <begin position="103"/>
        <end position="125"/>
    </location>
</feature>
<comment type="similarity">
    <text evidence="12 13">Belongs to the cytochrome b5 family.</text>
</comment>
<evidence type="ECO:0000256" key="4">
    <source>
        <dbReference type="ARBA" id="ARBA00022692"/>
    </source>
</evidence>
<keyword evidence="4 13" id="KW-0812">Transmembrane</keyword>
<dbReference type="SUPFAM" id="SSF55856">
    <property type="entry name" value="Cytochrome b5-like heme/steroid binding domain"/>
    <property type="match status" value="1"/>
</dbReference>
<evidence type="ECO:0000256" key="10">
    <source>
        <dbReference type="ARBA" id="ARBA00023136"/>
    </source>
</evidence>
<evidence type="ECO:0000256" key="6">
    <source>
        <dbReference type="ARBA" id="ARBA00022824"/>
    </source>
</evidence>
<evidence type="ECO:0000256" key="11">
    <source>
        <dbReference type="ARBA" id="ARBA00037877"/>
    </source>
</evidence>
<keyword evidence="7" id="KW-0492">Microsome</keyword>
<dbReference type="GO" id="GO:0005789">
    <property type="term" value="C:endoplasmic reticulum membrane"/>
    <property type="evidence" value="ECO:0007669"/>
    <property type="project" value="UniProtKB-SubCell"/>
</dbReference>
<comment type="caution">
    <text evidence="16">The sequence shown here is derived from an EMBL/GenBank/DDBJ whole genome shotgun (WGS) entry which is preliminary data.</text>
</comment>
<dbReference type="GO" id="GO:0016126">
    <property type="term" value="P:sterol biosynthetic process"/>
    <property type="evidence" value="ECO:0007669"/>
    <property type="project" value="TreeGrafter"/>
</dbReference>
<dbReference type="PROSITE" id="PS50255">
    <property type="entry name" value="CYTOCHROME_B5_2"/>
    <property type="match status" value="1"/>
</dbReference>